<dbReference type="OrthoDB" id="9802328at2"/>
<dbReference type="Pfam" id="PF00155">
    <property type="entry name" value="Aminotran_1_2"/>
    <property type="match status" value="1"/>
</dbReference>
<dbReference type="SUPFAM" id="SSF53383">
    <property type="entry name" value="PLP-dependent transferases"/>
    <property type="match status" value="1"/>
</dbReference>
<comment type="caution">
    <text evidence="8">The sequence shown here is derived from an EMBL/GenBank/DDBJ whole genome shotgun (WGS) entry which is preliminary data.</text>
</comment>
<evidence type="ECO:0000256" key="5">
    <source>
        <dbReference type="ARBA" id="ARBA00022898"/>
    </source>
</evidence>
<protein>
    <recommendedName>
        <fullName evidence="6">Aminotransferase</fullName>
        <ecNumber evidence="6">2.6.1.-</ecNumber>
    </recommendedName>
</protein>
<dbReference type="AlphaFoldDB" id="A0A3R9Q4G3"/>
<reference evidence="8 9" key="1">
    <citation type="submission" date="2018-10" db="EMBL/GenBank/DDBJ databases">
        <title>Draft genome sequence of Bacillus salarius IM0101, isolated from a hypersaline soil in Inner Mongolia, China.</title>
        <authorList>
            <person name="Yamprayoonswat W."/>
            <person name="Boonvisut S."/>
            <person name="Jumpathong W."/>
            <person name="Sittihan S."/>
            <person name="Ruangsuj P."/>
            <person name="Wanthongcharoen S."/>
            <person name="Thongpramul N."/>
            <person name="Pimmason S."/>
            <person name="Yu B."/>
            <person name="Yasawong M."/>
        </authorList>
    </citation>
    <scope>NUCLEOTIDE SEQUENCE [LARGE SCALE GENOMIC DNA]</scope>
    <source>
        <strain evidence="8 9">IM0101</strain>
    </source>
</reference>
<dbReference type="Gene3D" id="3.40.640.10">
    <property type="entry name" value="Type I PLP-dependent aspartate aminotransferase-like (Major domain)"/>
    <property type="match status" value="1"/>
</dbReference>
<keyword evidence="3 6" id="KW-0032">Aminotransferase</keyword>
<dbReference type="InterPro" id="IPR015424">
    <property type="entry name" value="PyrdxlP-dep_Trfase"/>
</dbReference>
<dbReference type="PRINTS" id="PR00753">
    <property type="entry name" value="ACCSYNTHASE"/>
</dbReference>
<dbReference type="PROSITE" id="PS00105">
    <property type="entry name" value="AA_TRANSFER_CLASS_1"/>
    <property type="match status" value="1"/>
</dbReference>
<sequence length="393" mass="42687">MELSKRVSALTPSSTLAITAKAKELKSQGHDVIGLGAGEPDFNTPSYIIEAAAASMREGHTKYTPSGGLPALKQAIADKFKNDQNLEYSHEEIIVGTGAKHILFTLFQALLDEGDEVVIPTPYWVSYPEQVKLAGGEPVYVDGLEENDFKITPEQLDQAVTNKTKAVIINSPSNPTGSMYNQEELQKVGEIALKHNLLIVSDEIYEKLIYGEAVHHSIAQISPELKAQTMVVNGVSKSHSMTGWRIGYAAGDQKLVKAMTNLASHSTSNPTASSQYGAIAAYTEDDGSVEKMRSAFEDRLNQVYEKLIQIPGVTCVKPKGAFYLFPNVKKAAVDAGYNSVDDWVTALLEEEKVAVVPGSGFGSPDNVRLSYATSLDLLEKALVRMENFITKNS</sequence>
<accession>A0A3R9Q4G3</accession>
<dbReference type="InterPro" id="IPR050596">
    <property type="entry name" value="AspAT/PAT-like"/>
</dbReference>
<dbReference type="PANTHER" id="PTHR46383">
    <property type="entry name" value="ASPARTATE AMINOTRANSFERASE"/>
    <property type="match status" value="1"/>
</dbReference>
<dbReference type="EC" id="2.6.1.-" evidence="6"/>
<feature type="domain" description="Aminotransferase class I/classII large" evidence="7">
    <location>
        <begin position="31"/>
        <end position="383"/>
    </location>
</feature>
<evidence type="ECO:0000256" key="3">
    <source>
        <dbReference type="ARBA" id="ARBA00022576"/>
    </source>
</evidence>
<dbReference type="GO" id="GO:0006520">
    <property type="term" value="P:amino acid metabolic process"/>
    <property type="evidence" value="ECO:0007669"/>
    <property type="project" value="InterPro"/>
</dbReference>
<dbReference type="InterPro" id="IPR015421">
    <property type="entry name" value="PyrdxlP-dep_Trfase_major"/>
</dbReference>
<dbReference type="GO" id="GO:0008483">
    <property type="term" value="F:transaminase activity"/>
    <property type="evidence" value="ECO:0007669"/>
    <property type="project" value="UniProtKB-KW"/>
</dbReference>
<evidence type="ECO:0000256" key="2">
    <source>
        <dbReference type="ARBA" id="ARBA00007441"/>
    </source>
</evidence>
<comment type="cofactor">
    <cofactor evidence="1 6">
        <name>pyridoxal 5'-phosphate</name>
        <dbReference type="ChEBI" id="CHEBI:597326"/>
    </cofactor>
</comment>
<dbReference type="EMBL" id="RBVX01000008">
    <property type="protein sequence ID" value="RSL33430.1"/>
    <property type="molecule type" value="Genomic_DNA"/>
</dbReference>
<keyword evidence="4 6" id="KW-0808">Transferase</keyword>
<keyword evidence="9" id="KW-1185">Reference proteome</keyword>
<evidence type="ECO:0000313" key="8">
    <source>
        <dbReference type="EMBL" id="RSL33430.1"/>
    </source>
</evidence>
<evidence type="ECO:0000256" key="6">
    <source>
        <dbReference type="RuleBase" id="RU000481"/>
    </source>
</evidence>
<dbReference type="InterPro" id="IPR015422">
    <property type="entry name" value="PyrdxlP-dep_Trfase_small"/>
</dbReference>
<evidence type="ECO:0000313" key="9">
    <source>
        <dbReference type="Proteomes" id="UP000275076"/>
    </source>
</evidence>
<evidence type="ECO:0000256" key="4">
    <source>
        <dbReference type="ARBA" id="ARBA00022679"/>
    </source>
</evidence>
<comment type="similarity">
    <text evidence="2 6">Belongs to the class-I pyridoxal-phosphate-dependent aminotransferase family.</text>
</comment>
<proteinExistence type="inferred from homology"/>
<dbReference type="InterPro" id="IPR004839">
    <property type="entry name" value="Aminotransferase_I/II_large"/>
</dbReference>
<dbReference type="Proteomes" id="UP000275076">
    <property type="component" value="Unassembled WGS sequence"/>
</dbReference>
<dbReference type="CDD" id="cd00609">
    <property type="entry name" value="AAT_like"/>
    <property type="match status" value="1"/>
</dbReference>
<dbReference type="GO" id="GO:0030170">
    <property type="term" value="F:pyridoxal phosphate binding"/>
    <property type="evidence" value="ECO:0007669"/>
    <property type="project" value="InterPro"/>
</dbReference>
<dbReference type="RefSeq" id="WP_125555835.1">
    <property type="nucleotide sequence ID" value="NZ_RBVX01000008.1"/>
</dbReference>
<dbReference type="InterPro" id="IPR004838">
    <property type="entry name" value="NHTrfase_class1_PyrdxlP-BS"/>
</dbReference>
<evidence type="ECO:0000256" key="1">
    <source>
        <dbReference type="ARBA" id="ARBA00001933"/>
    </source>
</evidence>
<dbReference type="Gene3D" id="3.90.1150.10">
    <property type="entry name" value="Aspartate Aminotransferase, domain 1"/>
    <property type="match status" value="1"/>
</dbReference>
<evidence type="ECO:0000259" key="7">
    <source>
        <dbReference type="Pfam" id="PF00155"/>
    </source>
</evidence>
<organism evidence="8 9">
    <name type="scientific">Salibacterium salarium</name>
    <dbReference type="NCBI Taxonomy" id="284579"/>
    <lineage>
        <taxon>Bacteria</taxon>
        <taxon>Bacillati</taxon>
        <taxon>Bacillota</taxon>
        <taxon>Bacilli</taxon>
        <taxon>Bacillales</taxon>
        <taxon>Bacillaceae</taxon>
    </lineage>
</organism>
<dbReference type="FunFam" id="3.40.640.10:FF:000033">
    <property type="entry name" value="Aspartate aminotransferase"/>
    <property type="match status" value="1"/>
</dbReference>
<gene>
    <name evidence="8" type="ORF">D7Z54_10715</name>
</gene>
<dbReference type="PANTHER" id="PTHR46383:SF1">
    <property type="entry name" value="ASPARTATE AMINOTRANSFERASE"/>
    <property type="match status" value="1"/>
</dbReference>
<keyword evidence="5" id="KW-0663">Pyridoxal phosphate</keyword>
<name>A0A3R9Q4G3_9BACI</name>